<name>A0A7U6GJA8_9GAMM</name>
<reference evidence="4 5" key="1">
    <citation type="journal article" date="2014" name="PLoS ONE">
        <title>Physiological and genomic features of a novel sulfur-oxidizing gammaproteobacterium belonging to a previously uncultivated symbiotic lineage isolated from a hydrothermal vent.</title>
        <authorList>
            <person name="Nunoura T."/>
            <person name="Takaki Y."/>
            <person name="Kazama H."/>
            <person name="Kakuta J."/>
            <person name="Shimamura S."/>
            <person name="Makita H."/>
            <person name="Hirai M."/>
            <person name="Miyazaki M."/>
            <person name="Takai K."/>
        </authorList>
    </citation>
    <scope>NUCLEOTIDE SEQUENCE [LARGE SCALE GENOMIC DNA]</scope>
    <source>
        <strain evidence="4 5">Hiromi1</strain>
    </source>
</reference>
<dbReference type="PROSITE" id="PS51668">
    <property type="entry name" value="TSAA_2"/>
    <property type="match status" value="1"/>
</dbReference>
<dbReference type="InterPro" id="IPR036414">
    <property type="entry name" value="YaeB_N_sf"/>
</dbReference>
<keyword evidence="1" id="KW-0949">S-adenosyl-L-methionine</keyword>
<evidence type="ECO:0000313" key="5">
    <source>
        <dbReference type="Proteomes" id="UP000031631"/>
    </source>
</evidence>
<dbReference type="PROSITE" id="PS01318">
    <property type="entry name" value="TSAA_1"/>
    <property type="match status" value="1"/>
</dbReference>
<evidence type="ECO:0000256" key="1">
    <source>
        <dbReference type="ARBA" id="ARBA00022691"/>
    </source>
</evidence>
<dbReference type="NCBIfam" id="TIGR00104">
    <property type="entry name" value="tRNA_TsaA"/>
    <property type="match status" value="1"/>
</dbReference>
<dbReference type="Pfam" id="PF01980">
    <property type="entry name" value="TrmO_N"/>
    <property type="match status" value="1"/>
</dbReference>
<sequence>MTAGYADGFSLQVIGRVRSPFPEKFGIPRQPGLVDVPASIEMLPPFDVPEMFEGLEEFSHLWLNFIFNACQEQGWKKKVRPPRLGGNASKGVFATRSPFRPNHLGLSVVKLDRIEIADGYVKLYILGADLLDGTPIVDIKPYVSYTDSVSGACSGFAGEAPGTTLEVVFSPQADEVLKMLPQGEALKGQIAALVSLDPRPAYQRGGGQARTWGMRFSNLDIHWQVDGDQALVTGVDVVQGISINSV</sequence>
<dbReference type="Pfam" id="PF18389">
    <property type="entry name" value="TrmO_C"/>
    <property type="match status" value="1"/>
</dbReference>
<evidence type="ECO:0000259" key="3">
    <source>
        <dbReference type="PROSITE" id="PS51668"/>
    </source>
</evidence>
<gene>
    <name evidence="4" type="ORF">TBH_C1722</name>
</gene>
<dbReference type="InterPro" id="IPR036413">
    <property type="entry name" value="YaeB-like_sf"/>
</dbReference>
<dbReference type="PANTHER" id="PTHR12818">
    <property type="entry name" value="TRNA (ADENINE(37)-N6)-METHYLTRANSFERASE"/>
    <property type="match status" value="1"/>
</dbReference>
<dbReference type="Gene3D" id="2.40.30.70">
    <property type="entry name" value="YaeB-like"/>
    <property type="match status" value="1"/>
</dbReference>
<protein>
    <recommendedName>
        <fullName evidence="3">TsaA-like domain-containing protein</fullName>
    </recommendedName>
</protein>
<dbReference type="Proteomes" id="UP000031631">
    <property type="component" value="Chromosome"/>
</dbReference>
<dbReference type="InterPro" id="IPR041369">
    <property type="entry name" value="TrmO_C"/>
</dbReference>
<keyword evidence="5" id="KW-1185">Reference proteome</keyword>
<dbReference type="InterPro" id="IPR023368">
    <property type="entry name" value="UPF0066_cons_site"/>
</dbReference>
<dbReference type="KEGG" id="tbn:TBH_C1722"/>
<dbReference type="RefSeq" id="WP_041067688.1">
    <property type="nucleotide sequence ID" value="NZ_AP012273.1"/>
</dbReference>
<feature type="domain" description="TsaA-like" evidence="3">
    <location>
        <begin position="11"/>
        <end position="151"/>
    </location>
</feature>
<dbReference type="PANTHER" id="PTHR12818:SF0">
    <property type="entry name" value="TRNA (ADENINE(37)-N6)-METHYLTRANSFERASE"/>
    <property type="match status" value="1"/>
</dbReference>
<dbReference type="EMBL" id="AP012273">
    <property type="protein sequence ID" value="BAO44639.1"/>
    <property type="molecule type" value="Genomic_DNA"/>
</dbReference>
<proteinExistence type="inferred from homology"/>
<evidence type="ECO:0000313" key="4">
    <source>
        <dbReference type="EMBL" id="BAO44639.1"/>
    </source>
</evidence>
<dbReference type="InterPro" id="IPR023370">
    <property type="entry name" value="TrmO-like_N"/>
</dbReference>
<organism evidence="4 5">
    <name type="scientific">Thiolapillus brandeum</name>
    <dbReference type="NCBI Taxonomy" id="1076588"/>
    <lineage>
        <taxon>Bacteria</taxon>
        <taxon>Pseudomonadati</taxon>
        <taxon>Pseudomonadota</taxon>
        <taxon>Gammaproteobacteria</taxon>
        <taxon>Chromatiales</taxon>
        <taxon>Sedimenticolaceae</taxon>
        <taxon>Thiolapillus</taxon>
    </lineage>
</organism>
<comment type="similarity">
    <text evidence="2">Belongs to the tRNA methyltransferase O family.</text>
</comment>
<evidence type="ECO:0000256" key="2">
    <source>
        <dbReference type="ARBA" id="ARBA00033753"/>
    </source>
</evidence>
<dbReference type="InterPro" id="IPR040372">
    <property type="entry name" value="YaeB-like"/>
</dbReference>
<dbReference type="SUPFAM" id="SSF118196">
    <property type="entry name" value="YaeB-like"/>
    <property type="match status" value="1"/>
</dbReference>
<dbReference type="CDD" id="cd09281">
    <property type="entry name" value="UPF0066"/>
    <property type="match status" value="1"/>
</dbReference>
<dbReference type="Gene3D" id="3.30.2310.10">
    <property type="entry name" value="YaeB-like"/>
    <property type="match status" value="1"/>
</dbReference>
<accession>A0A7U6GJA8</accession>
<dbReference type="AlphaFoldDB" id="A0A7U6GJA8"/>